<sequence>MNVPETTGFAITFSVIVHLGATVPEQLLQAVLNCEDMVTLKTAESAAVYTGDGILPPPHRDWASPPTKSCSATRS</sequence>
<gene>
    <name evidence="2" type="ORF">SGFS_097580</name>
</gene>
<protein>
    <submittedName>
        <fullName evidence="2">Uncharacterized protein</fullName>
    </submittedName>
</protein>
<feature type="compositionally biased region" description="Polar residues" evidence="1">
    <location>
        <begin position="66"/>
        <end position="75"/>
    </location>
</feature>
<feature type="region of interest" description="Disordered" evidence="1">
    <location>
        <begin position="53"/>
        <end position="75"/>
    </location>
</feature>
<dbReference type="EMBL" id="AP018448">
    <property type="protein sequence ID" value="BBC38464.1"/>
    <property type="molecule type" value="Genomic_DNA"/>
</dbReference>
<keyword evidence="3" id="KW-1185">Reference proteome</keyword>
<name>A0ABN5VYD5_9ACTN</name>
<evidence type="ECO:0000313" key="2">
    <source>
        <dbReference type="EMBL" id="BBC38464.1"/>
    </source>
</evidence>
<evidence type="ECO:0000256" key="1">
    <source>
        <dbReference type="SAM" id="MobiDB-lite"/>
    </source>
</evidence>
<reference evidence="2 3" key="2">
    <citation type="journal article" date="2023" name="ChemBioChem">
        <title>Acyltransferase Domain Exchange between Two Independent Type I Polyketide Synthases in the Same Producer Strain of Macrolide Antibiotics.</title>
        <authorList>
            <person name="Kudo F."/>
            <person name="Kishikawa K."/>
            <person name="Tsuboi K."/>
            <person name="Kido T."/>
            <person name="Usui T."/>
            <person name="Hashimoto J."/>
            <person name="Shin-Ya K."/>
            <person name="Miyanaga A."/>
            <person name="Eguchi T."/>
        </authorList>
    </citation>
    <scope>NUCLEOTIDE SEQUENCE [LARGE SCALE GENOMIC DNA]</scope>
    <source>
        <strain evidence="2 3">A-8890</strain>
    </source>
</reference>
<dbReference type="Proteomes" id="UP001321542">
    <property type="component" value="Chromosome"/>
</dbReference>
<evidence type="ECO:0000313" key="3">
    <source>
        <dbReference type="Proteomes" id="UP001321542"/>
    </source>
</evidence>
<reference evidence="2 3" key="1">
    <citation type="journal article" date="2010" name="ChemBioChem">
        <title>Cloning and characterization of the biosynthetic gene cluster of 16-membered macrolide antibiotic FD-891: involvement of a dual functional cytochrome P450 monooxygenase catalyzing epoxidation and hydroxylation.</title>
        <authorList>
            <person name="Kudo F."/>
            <person name="Motegi A."/>
            <person name="Mizoue K."/>
            <person name="Eguchi T."/>
        </authorList>
    </citation>
    <scope>NUCLEOTIDE SEQUENCE [LARGE SCALE GENOMIC DNA]</scope>
    <source>
        <strain evidence="2 3">A-8890</strain>
    </source>
</reference>
<accession>A0ABN5VYD5</accession>
<proteinExistence type="predicted"/>
<organism evidence="2 3">
    <name type="scientific">Streptomyces graminofaciens</name>
    <dbReference type="NCBI Taxonomy" id="68212"/>
    <lineage>
        <taxon>Bacteria</taxon>
        <taxon>Bacillati</taxon>
        <taxon>Actinomycetota</taxon>
        <taxon>Actinomycetes</taxon>
        <taxon>Kitasatosporales</taxon>
        <taxon>Streptomycetaceae</taxon>
        <taxon>Streptomyces</taxon>
    </lineage>
</organism>